<feature type="domain" description="EF-hand" evidence="14">
    <location>
        <begin position="81"/>
        <end position="116"/>
    </location>
</feature>
<keyword evidence="10" id="KW-0496">Mitochondrion</keyword>
<dbReference type="InterPro" id="IPR002067">
    <property type="entry name" value="MCP"/>
</dbReference>
<evidence type="ECO:0000313" key="15">
    <source>
        <dbReference type="EMBL" id="KAG8178512.1"/>
    </source>
</evidence>
<dbReference type="SMART" id="SM00054">
    <property type="entry name" value="EFh"/>
    <property type="match status" value="3"/>
</dbReference>
<accession>A0AAV6U226</accession>
<evidence type="ECO:0000256" key="6">
    <source>
        <dbReference type="ARBA" id="ARBA00022737"/>
    </source>
</evidence>
<keyword evidence="11 12" id="KW-0472">Membrane</keyword>
<dbReference type="InterPro" id="IPR018108">
    <property type="entry name" value="MCP_transmembrane"/>
</dbReference>
<keyword evidence="9" id="KW-1133">Transmembrane helix</keyword>
<protein>
    <recommendedName>
        <fullName evidence="14">EF-hand domain-containing protein</fullName>
    </recommendedName>
</protein>
<gene>
    <name evidence="15" type="ORF">JTE90_005405</name>
</gene>
<evidence type="ECO:0000256" key="8">
    <source>
        <dbReference type="ARBA" id="ARBA00022837"/>
    </source>
</evidence>
<feature type="domain" description="EF-hand" evidence="14">
    <location>
        <begin position="117"/>
        <end position="152"/>
    </location>
</feature>
<dbReference type="Pfam" id="PF13405">
    <property type="entry name" value="EF-hand_6"/>
    <property type="match status" value="1"/>
</dbReference>
<dbReference type="InterPro" id="IPR023395">
    <property type="entry name" value="MCP_dom_sf"/>
</dbReference>
<dbReference type="Pfam" id="PF13499">
    <property type="entry name" value="EF-hand_7"/>
    <property type="match status" value="1"/>
</dbReference>
<feature type="repeat" description="Solcar" evidence="12">
    <location>
        <begin position="190"/>
        <end position="274"/>
    </location>
</feature>
<dbReference type="InterPro" id="IPR002048">
    <property type="entry name" value="EF_hand_dom"/>
</dbReference>
<dbReference type="EMBL" id="JAFNEN010000690">
    <property type="protein sequence ID" value="KAG8178512.1"/>
    <property type="molecule type" value="Genomic_DNA"/>
</dbReference>
<evidence type="ECO:0000256" key="11">
    <source>
        <dbReference type="ARBA" id="ARBA00023136"/>
    </source>
</evidence>
<dbReference type="PRINTS" id="PR00926">
    <property type="entry name" value="MITOCARRIER"/>
</dbReference>
<dbReference type="Proteomes" id="UP000827092">
    <property type="component" value="Unassembled WGS sequence"/>
</dbReference>
<feature type="repeat" description="Solcar" evidence="12">
    <location>
        <begin position="283"/>
        <end position="368"/>
    </location>
</feature>
<comment type="subcellular location">
    <subcellularLocation>
        <location evidence="1">Mitochondrion inner membrane</location>
        <topology evidence="1">Multi-pass membrane protein</topology>
    </subcellularLocation>
</comment>
<keyword evidence="16" id="KW-1185">Reference proteome</keyword>
<comment type="similarity">
    <text evidence="2 13">Belongs to the mitochondrial carrier (TC 2.A.29) family.</text>
</comment>
<dbReference type="InterPro" id="IPR011992">
    <property type="entry name" value="EF-hand-dom_pair"/>
</dbReference>
<dbReference type="SUPFAM" id="SSF103506">
    <property type="entry name" value="Mitochondrial carrier"/>
    <property type="match status" value="1"/>
</dbReference>
<keyword evidence="6" id="KW-0677">Repeat</keyword>
<feature type="domain" description="EF-hand" evidence="14">
    <location>
        <begin position="18"/>
        <end position="53"/>
    </location>
</feature>
<comment type="caution">
    <text evidence="15">The sequence shown here is derived from an EMBL/GenBank/DDBJ whole genome shotgun (WGS) entry which is preliminary data.</text>
</comment>
<dbReference type="FunFam" id="1.50.40.10:FF:000003">
    <property type="entry name" value="Putative calcium-binding mitochondrial carrier protein scamc-2"/>
    <property type="match status" value="1"/>
</dbReference>
<evidence type="ECO:0000256" key="1">
    <source>
        <dbReference type="ARBA" id="ARBA00004448"/>
    </source>
</evidence>
<keyword evidence="8" id="KW-0106">Calcium</keyword>
<dbReference type="PROSITE" id="PS50920">
    <property type="entry name" value="SOLCAR"/>
    <property type="match status" value="3"/>
</dbReference>
<dbReference type="PANTHER" id="PTHR24089">
    <property type="entry name" value="SOLUTE CARRIER FAMILY 25"/>
    <property type="match status" value="1"/>
</dbReference>
<evidence type="ECO:0000259" key="14">
    <source>
        <dbReference type="PROSITE" id="PS50222"/>
    </source>
</evidence>
<dbReference type="PROSITE" id="PS50222">
    <property type="entry name" value="EF_HAND_2"/>
    <property type="match status" value="3"/>
</dbReference>
<evidence type="ECO:0000256" key="5">
    <source>
        <dbReference type="ARBA" id="ARBA00022723"/>
    </source>
</evidence>
<keyword evidence="4 12" id="KW-0812">Transmembrane</keyword>
<dbReference type="PROSITE" id="PS00018">
    <property type="entry name" value="EF_HAND_1"/>
    <property type="match status" value="3"/>
</dbReference>
<dbReference type="GO" id="GO:0055085">
    <property type="term" value="P:transmembrane transport"/>
    <property type="evidence" value="ECO:0007669"/>
    <property type="project" value="InterPro"/>
</dbReference>
<dbReference type="GO" id="GO:0005509">
    <property type="term" value="F:calcium ion binding"/>
    <property type="evidence" value="ECO:0007669"/>
    <property type="project" value="InterPro"/>
</dbReference>
<proteinExistence type="inferred from homology"/>
<reference evidence="15 16" key="1">
    <citation type="journal article" date="2022" name="Nat. Ecol. Evol.">
        <title>A masculinizing supergene underlies an exaggerated male reproductive morph in a spider.</title>
        <authorList>
            <person name="Hendrickx F."/>
            <person name="De Corte Z."/>
            <person name="Sonet G."/>
            <person name="Van Belleghem S.M."/>
            <person name="Kostlbacher S."/>
            <person name="Vangestel C."/>
        </authorList>
    </citation>
    <scope>NUCLEOTIDE SEQUENCE [LARGE SCALE GENOMIC DNA]</scope>
    <source>
        <strain evidence="15">W744_W776</strain>
    </source>
</reference>
<dbReference type="Pfam" id="PF00153">
    <property type="entry name" value="Mito_carr"/>
    <property type="match status" value="3"/>
</dbReference>
<dbReference type="Gene3D" id="1.10.238.10">
    <property type="entry name" value="EF-hand"/>
    <property type="match status" value="2"/>
</dbReference>
<name>A0AAV6U226_9ARAC</name>
<sequence length="479" mass="54296">MISSHENFFPKYVDLPPKEQKRLLKLFNQLDTDGDGKISAEDIAVAFREMGIPYHPEGCIQTHVEKKGALNFEDFFHFIQESEHQLMALFKYMDENRDGIIDADEITSAFARFGVKIDKQEAYTLLKRMDLDNSHTISFNEWRDYLLFLPSFDLHEVLRSWRHATIEYFLDLGENVLVPEDFTKDEMHTGMWWRHLVAGGFAGAVSRTCTAPLDRIKVFLQVRGTEFTSINQCIKHMLNEGGVRSFWRGNGINVLKIAPESALKFWGYEQSKKLLRGDSAQELGIHSRFLAGSMAGCISQTVIYPLEVLKTRLALRTTGQYASIWDASVKIYKTEGIRSFYKGYVPNLIGIIPYAGIDLGIYETLKRHYIHLHPERADPGVLVLLGCGTVSSSCGQIASYPLALVRTRLQAQAVTPGYDPLRTDLNLGMVGLFKNILRTEGFFGLYRGITPNFMKVAPAVSISYVVYEYSRRALGVNMA</sequence>
<evidence type="ECO:0000256" key="4">
    <source>
        <dbReference type="ARBA" id="ARBA00022692"/>
    </source>
</evidence>
<keyword evidence="7" id="KW-0999">Mitochondrion inner membrane</keyword>
<evidence type="ECO:0000256" key="2">
    <source>
        <dbReference type="ARBA" id="ARBA00006375"/>
    </source>
</evidence>
<dbReference type="InterPro" id="IPR018247">
    <property type="entry name" value="EF_Hand_1_Ca_BS"/>
</dbReference>
<evidence type="ECO:0000313" key="16">
    <source>
        <dbReference type="Proteomes" id="UP000827092"/>
    </source>
</evidence>
<organism evidence="15 16">
    <name type="scientific">Oedothorax gibbosus</name>
    <dbReference type="NCBI Taxonomy" id="931172"/>
    <lineage>
        <taxon>Eukaryota</taxon>
        <taxon>Metazoa</taxon>
        <taxon>Ecdysozoa</taxon>
        <taxon>Arthropoda</taxon>
        <taxon>Chelicerata</taxon>
        <taxon>Arachnida</taxon>
        <taxon>Araneae</taxon>
        <taxon>Araneomorphae</taxon>
        <taxon>Entelegynae</taxon>
        <taxon>Araneoidea</taxon>
        <taxon>Linyphiidae</taxon>
        <taxon>Erigoninae</taxon>
        <taxon>Oedothorax</taxon>
    </lineage>
</organism>
<evidence type="ECO:0000256" key="9">
    <source>
        <dbReference type="ARBA" id="ARBA00022989"/>
    </source>
</evidence>
<evidence type="ECO:0000256" key="10">
    <source>
        <dbReference type="ARBA" id="ARBA00023128"/>
    </source>
</evidence>
<evidence type="ECO:0000256" key="3">
    <source>
        <dbReference type="ARBA" id="ARBA00022448"/>
    </source>
</evidence>
<evidence type="ECO:0000256" key="7">
    <source>
        <dbReference type="ARBA" id="ARBA00022792"/>
    </source>
</evidence>
<dbReference type="AlphaFoldDB" id="A0AAV6U226"/>
<keyword evidence="3 13" id="KW-0813">Transport</keyword>
<evidence type="ECO:0000256" key="12">
    <source>
        <dbReference type="PROSITE-ProRule" id="PRU00282"/>
    </source>
</evidence>
<evidence type="ECO:0000256" key="13">
    <source>
        <dbReference type="RuleBase" id="RU000488"/>
    </source>
</evidence>
<dbReference type="FunFam" id="1.10.238.10:FF:000028">
    <property type="entry name" value="Putative calcium-binding mitochondrial carrier protein scamc-2"/>
    <property type="match status" value="1"/>
</dbReference>
<feature type="repeat" description="Solcar" evidence="12">
    <location>
        <begin position="379"/>
        <end position="473"/>
    </location>
</feature>
<dbReference type="GO" id="GO:0005743">
    <property type="term" value="C:mitochondrial inner membrane"/>
    <property type="evidence" value="ECO:0007669"/>
    <property type="project" value="UniProtKB-SubCell"/>
</dbReference>
<dbReference type="Gene3D" id="1.50.40.10">
    <property type="entry name" value="Mitochondrial carrier domain"/>
    <property type="match status" value="1"/>
</dbReference>
<keyword evidence="5" id="KW-0479">Metal-binding</keyword>
<dbReference type="SUPFAM" id="SSF47473">
    <property type="entry name" value="EF-hand"/>
    <property type="match status" value="1"/>
</dbReference>